<organism evidence="1 2">
    <name type="scientific">Fusarium duplospermum</name>
    <dbReference type="NCBI Taxonomy" id="1325734"/>
    <lineage>
        <taxon>Eukaryota</taxon>
        <taxon>Fungi</taxon>
        <taxon>Dikarya</taxon>
        <taxon>Ascomycota</taxon>
        <taxon>Pezizomycotina</taxon>
        <taxon>Sordariomycetes</taxon>
        <taxon>Hypocreomycetidae</taxon>
        <taxon>Hypocreales</taxon>
        <taxon>Nectriaceae</taxon>
        <taxon>Fusarium</taxon>
        <taxon>Fusarium solani species complex</taxon>
    </lineage>
</organism>
<dbReference type="Proteomes" id="UP000288168">
    <property type="component" value="Unassembled WGS sequence"/>
</dbReference>
<evidence type="ECO:0000313" key="1">
    <source>
        <dbReference type="EMBL" id="RSL47971.1"/>
    </source>
</evidence>
<dbReference type="EMBL" id="NKCI01000206">
    <property type="protein sequence ID" value="RSL47971.1"/>
    <property type="molecule type" value="Genomic_DNA"/>
</dbReference>
<dbReference type="AlphaFoldDB" id="A0A428P4L6"/>
<comment type="caution">
    <text evidence="1">The sequence shown here is derived from an EMBL/GenBank/DDBJ whole genome shotgun (WGS) entry which is preliminary data.</text>
</comment>
<dbReference type="OrthoDB" id="5088078at2759"/>
<gene>
    <name evidence="1" type="ORF">CEP54_013145</name>
</gene>
<protein>
    <submittedName>
        <fullName evidence="1">Uncharacterized protein</fullName>
    </submittedName>
</protein>
<evidence type="ECO:0000313" key="2">
    <source>
        <dbReference type="Proteomes" id="UP000288168"/>
    </source>
</evidence>
<name>A0A428P4L6_9HYPO</name>
<reference evidence="1 2" key="1">
    <citation type="submission" date="2017-06" db="EMBL/GenBank/DDBJ databases">
        <title>Comparative genomic analysis of Ambrosia Fusariam Clade fungi.</title>
        <authorList>
            <person name="Stajich J.E."/>
            <person name="Carrillo J."/>
            <person name="Kijimoto T."/>
            <person name="Eskalen A."/>
            <person name="O'Donnell K."/>
            <person name="Kasson M."/>
        </authorList>
    </citation>
    <scope>NUCLEOTIDE SEQUENCE [LARGE SCALE GENOMIC DNA]</scope>
    <source>
        <strain evidence="1 2">NRRL62584</strain>
    </source>
</reference>
<sequence length="212" mass="23372">MYVITTTETFSDATRRADLNLQDFASIPGRSHIWRLPAGRLPETIISLVRSYNTDEDKYPQIAQELESKGFDVSYDAGPEVLWLEGSIYPEHGQLAIAIILPKPRSIQGEANAMTSSALIDGTQNIEENQQKTKLSLAVGGMPTNLPPRSARSLEQKYHVEIRSLADDGHPPASTPLLQAGDIVVLHAHECIEAKSGGVAMILIRYKITRLR</sequence>
<proteinExistence type="predicted"/>
<keyword evidence="2" id="KW-1185">Reference proteome</keyword>
<accession>A0A428P4L6</accession>